<organism evidence="2">
    <name type="scientific">Desulfitobacterium hafniense</name>
    <name type="common">Desulfitobacterium frappieri</name>
    <dbReference type="NCBI Taxonomy" id="49338"/>
    <lineage>
        <taxon>Bacteria</taxon>
        <taxon>Bacillati</taxon>
        <taxon>Bacillota</taxon>
        <taxon>Clostridia</taxon>
        <taxon>Eubacteriales</taxon>
        <taxon>Desulfitobacteriaceae</taxon>
        <taxon>Desulfitobacterium</taxon>
    </lineage>
</organism>
<dbReference type="InterPro" id="IPR010982">
    <property type="entry name" value="Lambda_DNA-bd_dom_sf"/>
</dbReference>
<dbReference type="SUPFAM" id="SSF47413">
    <property type="entry name" value="lambda repressor-like DNA-binding domains"/>
    <property type="match status" value="1"/>
</dbReference>
<evidence type="ECO:0000259" key="1">
    <source>
        <dbReference type="PROSITE" id="PS50943"/>
    </source>
</evidence>
<dbReference type="Pfam" id="PF01381">
    <property type="entry name" value="HTH_3"/>
    <property type="match status" value="1"/>
</dbReference>
<dbReference type="PROSITE" id="PS50943">
    <property type="entry name" value="HTH_CROC1"/>
    <property type="match status" value="1"/>
</dbReference>
<feature type="domain" description="HTH cro/C1-type" evidence="1">
    <location>
        <begin position="567"/>
        <end position="610"/>
    </location>
</feature>
<reference evidence="2" key="1">
    <citation type="submission" date="2014-07" db="EMBL/GenBank/DDBJ databases">
        <authorList>
            <person name="Hornung V.Bastian."/>
        </authorList>
    </citation>
    <scope>NUCLEOTIDE SEQUENCE</scope>
    <source>
        <strain evidence="2">PCE-S</strain>
    </source>
</reference>
<evidence type="ECO:0000313" key="2">
    <source>
        <dbReference type="EMBL" id="CDX00791.1"/>
    </source>
</evidence>
<dbReference type="SMART" id="SM00530">
    <property type="entry name" value="HTH_XRE"/>
    <property type="match status" value="1"/>
</dbReference>
<dbReference type="InterPro" id="IPR001387">
    <property type="entry name" value="Cro/C1-type_HTH"/>
</dbReference>
<dbReference type="Gene3D" id="1.10.260.40">
    <property type="entry name" value="lambda repressor-like DNA-binding domains"/>
    <property type="match status" value="1"/>
</dbReference>
<dbReference type="RefSeq" id="WP_144677154.1">
    <property type="nucleotide sequence ID" value="NZ_LK996017.1"/>
</dbReference>
<dbReference type="CDD" id="cd00093">
    <property type="entry name" value="HTH_XRE"/>
    <property type="match status" value="1"/>
</dbReference>
<sequence length="619" mass="71528">MKEFTNANGACLGSPGLNQEWLEKAQYALNSSNLKSWTAGIRFSQVPDMITSHLKSALLNSYLNSITQRLGEMDRDLLHKAHVIYCTDDRGNIRDLSLSPDVSERVDQHLCRFVMDLLDQGNVWEDAVRWYWNNSVIWTLEAMSQEFEQRTLSCMSERTWSKVYSKTLCYANAERFNSLFDIYAKNFVDLYLQSLQKEYLGPSRYSLVFYEEFLGLNAPAVGVQSILRPRMIKEKTSYLTTFSMAVYHQLRKAVAAQEFTLHDNRIWLSANLETPSGSSSGRAIFKSENDLLINSCQELTKGMNDETADVMDSICHLWLKKSTSSQEKIMIHADDILDLRGLLRQKNGHGQRGGYKAEWRDRIAAHMDLLNRLWINPDGINSFTLEEKAFIISKSKNSPEAGSKGDYTWEVRPGNPLLRDLQKGKRQTSILSKRVFELDPYRQAYEKRAARYFSWLWRSRQSRGHYLEPIRIPTLLNAIHLEYQRSRSAKIIERFEKMMDALKDKEIIAGWQYDRIYRNGQDWLDLKLVVEPPQAIIDQYAKIKSGTKPIKPPKSAGVSLNNLGEQLRKERLRRRLTQMQAAEAIGIDQTTVSKLELGRRSPDFQTARKIQQWFTTASI</sequence>
<protein>
    <submittedName>
        <fullName evidence="2">Transcriptional regulator, XRE</fullName>
    </submittedName>
</protein>
<dbReference type="AlphaFoldDB" id="A0A098AYV4"/>
<name>A0A098AYV4_DESHA</name>
<accession>A0A098AYV4</accession>
<proteinExistence type="predicted"/>
<dbReference type="PATRIC" id="fig|49338.4.peg.974"/>
<dbReference type="EMBL" id="LK996017">
    <property type="protein sequence ID" value="CDX00791.1"/>
    <property type="molecule type" value="Genomic_DNA"/>
</dbReference>
<gene>
    <name evidence="2" type="ORF">DPCES_0904</name>
</gene>
<dbReference type="GO" id="GO:0003677">
    <property type="term" value="F:DNA binding"/>
    <property type="evidence" value="ECO:0007669"/>
    <property type="project" value="InterPro"/>
</dbReference>